<keyword evidence="9" id="KW-1185">Reference proteome</keyword>
<sequence length="436" mass="46879">MNLLALGSCIGVGLFLGSAKAIELAGPAILVGYLAGGLVLLVIMRALAELTLASANPASFVGHAREHISPYVAYLTGWLYWAMWIVTCVAELSAIAVYMHAWFPDVPGWIWSLVALICIGGVNLATTRLFGEFEYWFALIKVVVIVALIVAGLAMICLGLGAGGTPVGFANLWQHGGFAPHGVKGVMLAMQMVMFAYLGVEMLGLAVTGVKQPDRVIPRVFGAVFWRILVFYFGALFVILCLYPWNEIGTNGSPFVRTFERLGIGAAGDIINFVVITAALSSCSGGIFSTGRMLYGMATEHKAPRRFMVRSPSGVPRAALAVSISTLVVGVALNFLAPERIFSWATAVATFAAIWTWCVILVAHLRYRSKRPKGNTAAARYGLRFSPYSNYGALIFLGGLIIIMALSPDTRPALLLGPIFIAVLTFAYRFVPSDRV</sequence>
<comment type="subcellular location">
    <subcellularLocation>
        <location evidence="1">Membrane</location>
        <topology evidence="1">Multi-pass membrane protein</topology>
    </subcellularLocation>
</comment>
<dbReference type="Gene3D" id="1.20.1740.10">
    <property type="entry name" value="Amino acid/polyamine transporter I"/>
    <property type="match status" value="1"/>
</dbReference>
<evidence type="ECO:0000256" key="6">
    <source>
        <dbReference type="SAM" id="Phobius"/>
    </source>
</evidence>
<feature type="transmembrane region" description="Helical" evidence="6">
    <location>
        <begin position="270"/>
        <end position="295"/>
    </location>
</feature>
<evidence type="ECO:0000313" key="9">
    <source>
        <dbReference type="Proteomes" id="UP001597400"/>
    </source>
</evidence>
<comment type="caution">
    <text evidence="8">The sequence shown here is derived from an EMBL/GenBank/DDBJ whole genome shotgun (WGS) entry which is preliminary data.</text>
</comment>
<feature type="transmembrane region" description="Helical" evidence="6">
    <location>
        <begin position="31"/>
        <end position="48"/>
    </location>
</feature>
<dbReference type="RefSeq" id="WP_380930225.1">
    <property type="nucleotide sequence ID" value="NZ_JBHUGS010000003.1"/>
</dbReference>
<evidence type="ECO:0000256" key="3">
    <source>
        <dbReference type="ARBA" id="ARBA00022692"/>
    </source>
</evidence>
<feature type="transmembrane region" description="Helical" evidence="6">
    <location>
        <begin position="109"/>
        <end position="130"/>
    </location>
</feature>
<organism evidence="8 9">
    <name type="scientific">Sphingomonas arantia</name>
    <dbReference type="NCBI Taxonomy" id="1460676"/>
    <lineage>
        <taxon>Bacteria</taxon>
        <taxon>Pseudomonadati</taxon>
        <taxon>Pseudomonadota</taxon>
        <taxon>Alphaproteobacteria</taxon>
        <taxon>Sphingomonadales</taxon>
        <taxon>Sphingomonadaceae</taxon>
        <taxon>Sphingomonas</taxon>
    </lineage>
</organism>
<proteinExistence type="predicted"/>
<dbReference type="EMBL" id="JBHUGS010000003">
    <property type="protein sequence ID" value="MFD1951499.1"/>
    <property type="molecule type" value="Genomic_DNA"/>
</dbReference>
<keyword evidence="3 6" id="KW-0812">Transmembrane</keyword>
<protein>
    <submittedName>
        <fullName evidence="8">Amino acid permease</fullName>
    </submittedName>
</protein>
<dbReference type="PANTHER" id="PTHR43495:SF7">
    <property type="entry name" value="TRANSPORT PROTEIN YIFK-RELATED"/>
    <property type="match status" value="1"/>
</dbReference>
<dbReference type="PANTHER" id="PTHR43495">
    <property type="entry name" value="GABA PERMEASE"/>
    <property type="match status" value="1"/>
</dbReference>
<evidence type="ECO:0000256" key="5">
    <source>
        <dbReference type="ARBA" id="ARBA00023136"/>
    </source>
</evidence>
<feature type="domain" description="Amino acid permease/ SLC12A" evidence="7">
    <location>
        <begin position="3"/>
        <end position="411"/>
    </location>
</feature>
<dbReference type="InterPro" id="IPR004840">
    <property type="entry name" value="Amino_acid_permease_CS"/>
</dbReference>
<evidence type="ECO:0000259" key="7">
    <source>
        <dbReference type="Pfam" id="PF00324"/>
    </source>
</evidence>
<evidence type="ECO:0000313" key="8">
    <source>
        <dbReference type="EMBL" id="MFD1951499.1"/>
    </source>
</evidence>
<dbReference type="Proteomes" id="UP001597400">
    <property type="component" value="Unassembled WGS sequence"/>
</dbReference>
<dbReference type="PIRSF" id="PIRSF006060">
    <property type="entry name" value="AA_transporter"/>
    <property type="match status" value="1"/>
</dbReference>
<keyword evidence="4 6" id="KW-1133">Transmembrane helix</keyword>
<evidence type="ECO:0000256" key="1">
    <source>
        <dbReference type="ARBA" id="ARBA00004141"/>
    </source>
</evidence>
<feature type="transmembrane region" description="Helical" evidence="6">
    <location>
        <begin position="220"/>
        <end position="245"/>
    </location>
</feature>
<evidence type="ECO:0000256" key="2">
    <source>
        <dbReference type="ARBA" id="ARBA00022448"/>
    </source>
</evidence>
<feature type="transmembrane region" description="Helical" evidence="6">
    <location>
        <begin position="388"/>
        <end position="407"/>
    </location>
</feature>
<gene>
    <name evidence="8" type="ORF">ACFSGX_12060</name>
</gene>
<name>A0ABW4U1M1_9SPHN</name>
<dbReference type="PROSITE" id="PS00218">
    <property type="entry name" value="AMINO_ACID_PERMEASE_1"/>
    <property type="match status" value="1"/>
</dbReference>
<evidence type="ECO:0000256" key="4">
    <source>
        <dbReference type="ARBA" id="ARBA00022989"/>
    </source>
</evidence>
<reference evidence="9" key="1">
    <citation type="journal article" date="2019" name="Int. J. Syst. Evol. Microbiol.">
        <title>The Global Catalogue of Microorganisms (GCM) 10K type strain sequencing project: providing services to taxonomists for standard genome sequencing and annotation.</title>
        <authorList>
            <consortium name="The Broad Institute Genomics Platform"/>
            <consortium name="The Broad Institute Genome Sequencing Center for Infectious Disease"/>
            <person name="Wu L."/>
            <person name="Ma J."/>
        </authorList>
    </citation>
    <scope>NUCLEOTIDE SEQUENCE [LARGE SCALE GENOMIC DNA]</scope>
    <source>
        <strain evidence="9">CGMCC 1.12702</strain>
    </source>
</reference>
<feature type="transmembrane region" description="Helical" evidence="6">
    <location>
        <begin position="78"/>
        <end position="103"/>
    </location>
</feature>
<feature type="transmembrane region" description="Helical" evidence="6">
    <location>
        <begin position="142"/>
        <end position="165"/>
    </location>
</feature>
<dbReference type="Pfam" id="PF00324">
    <property type="entry name" value="AA_permease"/>
    <property type="match status" value="1"/>
</dbReference>
<keyword evidence="2" id="KW-0813">Transport</keyword>
<feature type="transmembrane region" description="Helical" evidence="6">
    <location>
        <begin position="185"/>
        <end position="208"/>
    </location>
</feature>
<feature type="transmembrane region" description="Helical" evidence="6">
    <location>
        <begin position="341"/>
        <end position="367"/>
    </location>
</feature>
<feature type="transmembrane region" description="Helical" evidence="6">
    <location>
        <begin position="413"/>
        <end position="431"/>
    </location>
</feature>
<accession>A0ABW4U1M1</accession>
<feature type="transmembrane region" description="Helical" evidence="6">
    <location>
        <begin position="315"/>
        <end position="335"/>
    </location>
</feature>
<keyword evidence="5 6" id="KW-0472">Membrane</keyword>
<dbReference type="InterPro" id="IPR004841">
    <property type="entry name" value="AA-permease/SLC12A_dom"/>
</dbReference>